<accession>A0A0F6B5C0</accession>
<dbReference type="AlphaFoldDB" id="A0A0F6B5C0"/>
<name>A0A0F6B5C0_SALT1</name>
<reference evidence="1 2" key="1">
    <citation type="journal article" date="2010" name="J. Bacteriol.">
        <title>Short-term signatures of evolutionary change in the Salmonella enterica serovar typhimurium 14028 genome.</title>
        <authorList>
            <person name="Jarvik T."/>
            <person name="Smillie C."/>
            <person name="Groisman E.A."/>
            <person name="Ochman H."/>
        </authorList>
    </citation>
    <scope>NUCLEOTIDE SEQUENCE [LARGE SCALE GENOMIC DNA]</scope>
    <source>
        <strain evidence="2">14028s / SGSC 2262</strain>
    </source>
</reference>
<keyword evidence="2" id="KW-1185">Reference proteome</keyword>
<dbReference type="Proteomes" id="UP000002695">
    <property type="component" value="Chromosome"/>
</dbReference>
<dbReference type="KEGG" id="seo:STM14_3291"/>
<evidence type="ECO:0000313" key="2">
    <source>
        <dbReference type="Proteomes" id="UP000002695"/>
    </source>
</evidence>
<organism evidence="1 2">
    <name type="scientific">Salmonella typhimurium (strain 14028s / SGSC 2262)</name>
    <dbReference type="NCBI Taxonomy" id="588858"/>
    <lineage>
        <taxon>Bacteria</taxon>
        <taxon>Pseudomonadati</taxon>
        <taxon>Pseudomonadota</taxon>
        <taxon>Gammaproteobacteria</taxon>
        <taxon>Enterobacterales</taxon>
        <taxon>Enterobacteriaceae</taxon>
        <taxon>Salmonella</taxon>
    </lineage>
</organism>
<evidence type="ECO:0000313" key="1">
    <source>
        <dbReference type="EMBL" id="ACY89714.1"/>
    </source>
</evidence>
<gene>
    <name evidence="1" type="ordered locus">STM14_3291</name>
</gene>
<dbReference type="EMBL" id="CP001363">
    <property type="protein sequence ID" value="ACY89714.1"/>
    <property type="molecule type" value="Genomic_DNA"/>
</dbReference>
<dbReference type="HOGENOM" id="CLU_3367176_0_0_6"/>
<protein>
    <submittedName>
        <fullName evidence="1">Uncharacterized protein</fullName>
    </submittedName>
</protein>
<sequence>MKAVPHLKHRRACKPDKRSAIRQIRTKWRGRGLQA</sequence>
<proteinExistence type="predicted"/>